<dbReference type="AlphaFoldDB" id="A0A926QIT6"/>
<keyword evidence="2" id="KW-1185">Reference proteome</keyword>
<sequence>MKRLLANVANRVLTAIARRQAITGCIWGCYEQELPEELEQYKREYMARKAVKTARV</sequence>
<gene>
    <name evidence="1" type="ORF">ICC18_06085</name>
</gene>
<accession>A0A926QIT6</accession>
<evidence type="ECO:0000313" key="2">
    <source>
        <dbReference type="Proteomes" id="UP000650466"/>
    </source>
</evidence>
<proteinExistence type="predicted"/>
<protein>
    <submittedName>
        <fullName evidence="1">Cyclic lactone autoinducer peptide</fullName>
    </submittedName>
</protein>
<dbReference type="RefSeq" id="WP_188173476.1">
    <property type="nucleotide sequence ID" value="NZ_JACVVD010000002.1"/>
</dbReference>
<reference evidence="1" key="1">
    <citation type="submission" date="2020-09" db="EMBL/GenBank/DDBJ databases">
        <title>Draft Genome Sequence of Paenibacillus sp. WST5.</title>
        <authorList>
            <person name="Bao Z."/>
        </authorList>
    </citation>
    <scope>NUCLEOTIDE SEQUENCE</scope>
    <source>
        <strain evidence="1">WST5</strain>
    </source>
</reference>
<dbReference type="Proteomes" id="UP000650466">
    <property type="component" value="Unassembled WGS sequence"/>
</dbReference>
<evidence type="ECO:0000313" key="1">
    <source>
        <dbReference type="EMBL" id="MBD0379677.1"/>
    </source>
</evidence>
<organism evidence="1 2">
    <name type="scientific">Paenibacillus sedimenti</name>
    <dbReference type="NCBI Taxonomy" id="2770274"/>
    <lineage>
        <taxon>Bacteria</taxon>
        <taxon>Bacillati</taxon>
        <taxon>Bacillota</taxon>
        <taxon>Bacilli</taxon>
        <taxon>Bacillales</taxon>
        <taxon>Paenibacillaceae</taxon>
        <taxon>Paenibacillus</taxon>
    </lineage>
</organism>
<dbReference type="EMBL" id="JACVVD010000002">
    <property type="protein sequence ID" value="MBD0379677.1"/>
    <property type="molecule type" value="Genomic_DNA"/>
</dbReference>
<comment type="caution">
    <text evidence="1">The sequence shown here is derived from an EMBL/GenBank/DDBJ whole genome shotgun (WGS) entry which is preliminary data.</text>
</comment>
<dbReference type="NCBIfam" id="TIGR04223">
    <property type="entry name" value="quorum_AgrD"/>
    <property type="match status" value="1"/>
</dbReference>
<dbReference type="InterPro" id="IPR009229">
    <property type="entry name" value="AgrD"/>
</dbReference>
<name>A0A926QIT6_9BACL</name>